<feature type="compositionally biased region" description="Low complexity" evidence="4">
    <location>
        <begin position="268"/>
        <end position="284"/>
    </location>
</feature>
<dbReference type="GO" id="GO:0007165">
    <property type="term" value="P:signal transduction"/>
    <property type="evidence" value="ECO:0007669"/>
    <property type="project" value="InterPro"/>
</dbReference>
<evidence type="ECO:0000259" key="5">
    <source>
        <dbReference type="PROSITE" id="PS50002"/>
    </source>
</evidence>
<dbReference type="SMART" id="SM00326">
    <property type="entry name" value="SH3"/>
    <property type="match status" value="1"/>
</dbReference>
<feature type="domain" description="Rho-GAP" evidence="6">
    <location>
        <begin position="459"/>
        <end position="648"/>
    </location>
</feature>
<feature type="region of interest" description="Disordered" evidence="4">
    <location>
        <begin position="263"/>
        <end position="366"/>
    </location>
</feature>
<evidence type="ECO:0000256" key="4">
    <source>
        <dbReference type="SAM" id="MobiDB-lite"/>
    </source>
</evidence>
<dbReference type="GO" id="GO:0005096">
    <property type="term" value="F:GTPase activator activity"/>
    <property type="evidence" value="ECO:0007669"/>
    <property type="project" value="UniProtKB-KW"/>
</dbReference>
<keyword evidence="1 3" id="KW-0728">SH3 domain</keyword>
<feature type="compositionally biased region" description="Low complexity" evidence="4">
    <location>
        <begin position="356"/>
        <end position="365"/>
    </location>
</feature>
<evidence type="ECO:0000256" key="2">
    <source>
        <dbReference type="ARBA" id="ARBA00022468"/>
    </source>
</evidence>
<feature type="compositionally biased region" description="Basic and acidic residues" evidence="4">
    <location>
        <begin position="208"/>
        <end position="219"/>
    </location>
</feature>
<dbReference type="InterPro" id="IPR000198">
    <property type="entry name" value="RhoGAP_dom"/>
</dbReference>
<dbReference type="Proteomes" id="UP000011083">
    <property type="component" value="Unassembled WGS sequence"/>
</dbReference>
<feature type="compositionally biased region" description="Polar residues" evidence="4">
    <location>
        <begin position="153"/>
        <end position="164"/>
    </location>
</feature>
<dbReference type="PANTHER" id="PTHR45876:SF8">
    <property type="entry name" value="FI04035P"/>
    <property type="match status" value="1"/>
</dbReference>
<evidence type="ECO:0000259" key="6">
    <source>
        <dbReference type="PROSITE" id="PS50238"/>
    </source>
</evidence>
<dbReference type="InterPro" id="IPR008936">
    <property type="entry name" value="Rho_GTPase_activation_prot"/>
</dbReference>
<dbReference type="Gene3D" id="2.30.30.40">
    <property type="entry name" value="SH3 Domains"/>
    <property type="match status" value="1"/>
</dbReference>
<dbReference type="PROSITE" id="PS50002">
    <property type="entry name" value="SH3"/>
    <property type="match status" value="1"/>
</dbReference>
<dbReference type="EMBL" id="KB007940">
    <property type="protein sequence ID" value="ELR18893.1"/>
    <property type="molecule type" value="Genomic_DNA"/>
</dbReference>
<dbReference type="RefSeq" id="XP_004340952.1">
    <property type="nucleotide sequence ID" value="XM_004340904.1"/>
</dbReference>
<accession>L8H2A7</accession>
<feature type="compositionally biased region" description="Low complexity" evidence="4">
    <location>
        <begin position="325"/>
        <end position="349"/>
    </location>
</feature>
<reference evidence="7 8" key="1">
    <citation type="journal article" date="2013" name="Genome Biol.">
        <title>Genome of Acanthamoeba castellanii highlights extensive lateral gene transfer and early evolution of tyrosine kinase signaling.</title>
        <authorList>
            <person name="Clarke M."/>
            <person name="Lohan A.J."/>
            <person name="Liu B."/>
            <person name="Lagkouvardos I."/>
            <person name="Roy S."/>
            <person name="Zafar N."/>
            <person name="Bertelli C."/>
            <person name="Schilde C."/>
            <person name="Kianianmomeni A."/>
            <person name="Burglin T.R."/>
            <person name="Frech C."/>
            <person name="Turcotte B."/>
            <person name="Kopec K.O."/>
            <person name="Synnott J.M."/>
            <person name="Choo C."/>
            <person name="Paponov I."/>
            <person name="Finkler A."/>
            <person name="Soon Heng Tan C."/>
            <person name="Hutchins A.P."/>
            <person name="Weinmeier T."/>
            <person name="Rattei T."/>
            <person name="Chu J.S."/>
            <person name="Gimenez G."/>
            <person name="Irimia M."/>
            <person name="Rigden D.J."/>
            <person name="Fitzpatrick D.A."/>
            <person name="Lorenzo-Morales J."/>
            <person name="Bateman A."/>
            <person name="Chiu C.H."/>
            <person name="Tang P."/>
            <person name="Hegemann P."/>
            <person name="Fromm H."/>
            <person name="Raoult D."/>
            <person name="Greub G."/>
            <person name="Miranda-Saavedra D."/>
            <person name="Chen N."/>
            <person name="Nash P."/>
            <person name="Ginger M.L."/>
            <person name="Horn M."/>
            <person name="Schaap P."/>
            <person name="Caler L."/>
            <person name="Loftus B."/>
        </authorList>
    </citation>
    <scope>NUCLEOTIDE SEQUENCE [LARGE SCALE GENOMIC DNA]</scope>
    <source>
        <strain evidence="7 8">Neff</strain>
    </source>
</reference>
<keyword evidence="2" id="KW-0343">GTPase activation</keyword>
<protein>
    <submittedName>
        <fullName evidence="7">RhoGAP domain containing protein</fullName>
    </submittedName>
</protein>
<dbReference type="PROSITE" id="PS50238">
    <property type="entry name" value="RHOGAP"/>
    <property type="match status" value="1"/>
</dbReference>
<feature type="region of interest" description="Disordered" evidence="4">
    <location>
        <begin position="191"/>
        <end position="249"/>
    </location>
</feature>
<proteinExistence type="predicted"/>
<dbReference type="KEGG" id="acan:ACA1_037470"/>
<gene>
    <name evidence="7" type="ORF">ACA1_037470</name>
</gene>
<dbReference type="InterPro" id="IPR036028">
    <property type="entry name" value="SH3-like_dom_sf"/>
</dbReference>
<feature type="compositionally biased region" description="Polar residues" evidence="4">
    <location>
        <begin position="378"/>
        <end position="406"/>
    </location>
</feature>
<dbReference type="GeneID" id="14919662"/>
<dbReference type="PANTHER" id="PTHR45876">
    <property type="entry name" value="FI04035P"/>
    <property type="match status" value="1"/>
</dbReference>
<dbReference type="SMART" id="SM00324">
    <property type="entry name" value="RhoGAP"/>
    <property type="match status" value="1"/>
</dbReference>
<dbReference type="SUPFAM" id="SSF50044">
    <property type="entry name" value="SH3-domain"/>
    <property type="match status" value="1"/>
</dbReference>
<dbReference type="Gene3D" id="1.10.555.10">
    <property type="entry name" value="Rho GTPase activation protein"/>
    <property type="match status" value="1"/>
</dbReference>
<dbReference type="STRING" id="1257118.L8H2A7"/>
<feature type="domain" description="SH3" evidence="5">
    <location>
        <begin position="8"/>
        <end position="68"/>
    </location>
</feature>
<dbReference type="InterPro" id="IPR001452">
    <property type="entry name" value="SH3_domain"/>
</dbReference>
<evidence type="ECO:0000313" key="8">
    <source>
        <dbReference type="Proteomes" id="UP000011083"/>
    </source>
</evidence>
<dbReference type="Pfam" id="PF07653">
    <property type="entry name" value="SH3_2"/>
    <property type="match status" value="1"/>
</dbReference>
<dbReference type="GO" id="GO:0005737">
    <property type="term" value="C:cytoplasm"/>
    <property type="evidence" value="ECO:0007669"/>
    <property type="project" value="TreeGrafter"/>
</dbReference>
<evidence type="ECO:0000256" key="3">
    <source>
        <dbReference type="PROSITE-ProRule" id="PRU00192"/>
    </source>
</evidence>
<feature type="compositionally biased region" description="Basic residues" evidence="4">
    <location>
        <begin position="433"/>
        <end position="444"/>
    </location>
</feature>
<dbReference type="Pfam" id="PF00620">
    <property type="entry name" value="RhoGAP"/>
    <property type="match status" value="1"/>
</dbReference>
<dbReference type="VEuPathDB" id="AmoebaDB:ACA1_037470"/>
<feature type="region of interest" description="Disordered" evidence="4">
    <location>
        <begin position="73"/>
        <end position="172"/>
    </location>
</feature>
<evidence type="ECO:0000313" key="7">
    <source>
        <dbReference type="EMBL" id="ELR18893.1"/>
    </source>
</evidence>
<sequence>MAESGGGETVFYARALQNWKSKDKGALSLSKGGLVKVLSGSADGEKFFGEVGKKKGWFPQIYVKREAAGGIVQSFRPSGGDSGDGDSSPPAISGPTHVRQHSQSLETLSLLADQLPPNAIADLGDGKAKEEAAGAPQDDGEGGSGSRILKRSVTVNHLRQQSAGGSAEDRMRLDDILRGSGGRFLGRSLEQPRIPEVGEEEYAAGAQDSDHSGVDKLTEEQNAAIARLKRNRTLPHLRPPMPSVSHSPVTMAFSNPALSPSSISMTASAPVSPRSSSPRTSLRPILHNGTTSHSFGTLPLNALGSPSGAGGPSSPRSRVMSVYQPLSQPSSPTSSSSSPPASLSSNPLESPRRTRSSSSHSAPHPVITSIFPQRSLSMEAQAVQQSSMNNGPSPLSKLGATSTSSRRQSKSHRDEKKEEKKKKKEEKKEKREGSRRKPNPKKGSTRQPGRASGKEVFGVSLEELMQRQRLDHPHLQVPIVLLNCAHAIILLEGHKKEGIFRISGNAHNLEALKETIREQEYADDFLDAHNAASLMKLWLSSLPQSLIPDTLTQRCTESIGDPEKSLAIVSEMPEINQKTLGYVIQFLQQLILPEKAVTKMDEDNLAMTLVPVIFDQNGAIGDMAEIVKQTQLQKMFVVNLLQHMQFATPLAWKTLKTPSR</sequence>
<keyword evidence="8" id="KW-1185">Reference proteome</keyword>
<dbReference type="SUPFAM" id="SSF48350">
    <property type="entry name" value="GTPase activation domain, GAP"/>
    <property type="match status" value="1"/>
</dbReference>
<feature type="region of interest" description="Disordered" evidence="4">
    <location>
        <begin position="378"/>
        <end position="454"/>
    </location>
</feature>
<name>L8H2A7_ACACF</name>
<dbReference type="OrthoDB" id="437889at2759"/>
<dbReference type="AlphaFoldDB" id="L8H2A7"/>
<evidence type="ECO:0000256" key="1">
    <source>
        <dbReference type="ARBA" id="ARBA00022443"/>
    </source>
</evidence>
<organism evidence="7 8">
    <name type="scientific">Acanthamoeba castellanii (strain ATCC 30010 / Neff)</name>
    <dbReference type="NCBI Taxonomy" id="1257118"/>
    <lineage>
        <taxon>Eukaryota</taxon>
        <taxon>Amoebozoa</taxon>
        <taxon>Discosea</taxon>
        <taxon>Longamoebia</taxon>
        <taxon>Centramoebida</taxon>
        <taxon>Acanthamoebidae</taxon>
        <taxon>Acanthamoeba</taxon>
    </lineage>
</organism>